<accession>A0ABN6E321</accession>
<reference evidence="2 3" key="1">
    <citation type="journal article" date="2016" name="C (Basel)">
        <title>Selective Growth of and Electricity Production by Marine Exoelectrogenic Bacteria in Self-Aggregated Hydrogel of Microbially Reduced Graphene Oxide.</title>
        <authorList>
            <person name="Yoshida N."/>
            <person name="Goto Y."/>
            <person name="Miyata Y."/>
        </authorList>
    </citation>
    <scope>NUCLEOTIDE SEQUENCE [LARGE SCALE GENOMIC DNA]</scope>
    <source>
        <strain evidence="2 3">NIT-T3</strain>
    </source>
</reference>
<organism evidence="2 3">
    <name type="scientific">Desulfuromonas versatilis</name>
    <dbReference type="NCBI Taxonomy" id="2802975"/>
    <lineage>
        <taxon>Bacteria</taxon>
        <taxon>Pseudomonadati</taxon>
        <taxon>Thermodesulfobacteriota</taxon>
        <taxon>Desulfuromonadia</taxon>
        <taxon>Desulfuromonadales</taxon>
        <taxon>Desulfuromonadaceae</taxon>
        <taxon>Desulfuromonas</taxon>
    </lineage>
</organism>
<dbReference type="RefSeq" id="WP_221250120.1">
    <property type="nucleotide sequence ID" value="NZ_AP024355.1"/>
</dbReference>
<keyword evidence="1" id="KW-0472">Membrane</keyword>
<keyword evidence="1" id="KW-0812">Transmembrane</keyword>
<evidence type="ECO:0000313" key="2">
    <source>
        <dbReference type="EMBL" id="BCR06738.1"/>
    </source>
</evidence>
<dbReference type="EMBL" id="AP024355">
    <property type="protein sequence ID" value="BCR06738.1"/>
    <property type="molecule type" value="Genomic_DNA"/>
</dbReference>
<keyword evidence="3" id="KW-1185">Reference proteome</keyword>
<sequence>MGFLLAGIALLCFTVLLFFVTYKATRLAVKPFWVSDAWVANLHAPLMVAMLTFGVAYLVKFAFVAMA</sequence>
<reference evidence="2 3" key="2">
    <citation type="journal article" date="2021" name="Int. J. Syst. Evol. Microbiol.">
        <title>Isolation and Polyphasic Characterization of Desulfuromonas versatilis sp. Nov., an Electrogenic Bacteria Capable of Versatile Metabolism Isolated from a Graphene Oxide-Reducing Enrichment Culture.</title>
        <authorList>
            <person name="Xie L."/>
            <person name="Yoshida N."/>
            <person name="Ishii S."/>
            <person name="Meng L."/>
        </authorList>
    </citation>
    <scope>NUCLEOTIDE SEQUENCE [LARGE SCALE GENOMIC DNA]</scope>
    <source>
        <strain evidence="2 3">NIT-T3</strain>
    </source>
</reference>
<feature type="transmembrane region" description="Helical" evidence="1">
    <location>
        <begin position="42"/>
        <end position="63"/>
    </location>
</feature>
<dbReference type="Proteomes" id="UP001319827">
    <property type="component" value="Chromosome"/>
</dbReference>
<proteinExistence type="predicted"/>
<name>A0ABN6E321_9BACT</name>
<gene>
    <name evidence="2" type="ORF">DESUT3_38070</name>
</gene>
<evidence type="ECO:0000313" key="3">
    <source>
        <dbReference type="Proteomes" id="UP001319827"/>
    </source>
</evidence>
<evidence type="ECO:0000256" key="1">
    <source>
        <dbReference type="SAM" id="Phobius"/>
    </source>
</evidence>
<protein>
    <submittedName>
        <fullName evidence="2">Uncharacterized protein</fullName>
    </submittedName>
</protein>
<keyword evidence="1" id="KW-1133">Transmembrane helix</keyword>